<gene>
    <name evidence="7" type="ORF">Sjap_009080</name>
</gene>
<dbReference type="PANTHER" id="PTHR21596:SF65">
    <property type="entry name" value="PROTEIN INVOLVED IN DE NOVO 2-RELATED"/>
    <property type="match status" value="1"/>
</dbReference>
<feature type="region of interest" description="Disordered" evidence="3">
    <location>
        <begin position="518"/>
        <end position="541"/>
    </location>
</feature>
<name>A0AAP0JQR1_9MAGN</name>
<dbReference type="AlphaFoldDB" id="A0AAP0JQR1"/>
<sequence length="683" mass="79931">MEDNNIQRQERKCCEDAIKSKIEYTNLRRRNSYAELPEEEKERRRKLSREAYKRRKLLKGEISKLLQRKNVEYECGTESMAIDCAEKRLTPNGMLGENLERGSMSIEYINAEEVIMTNETMIMNVEQVSFSNKVVEIDRNGQMEKGTTRCSVFETSMGHSSEEDSDISESEVKEYGDVCYEALKNGKHKVKLSDSNFCSCPFCLGKNKPIYMYKAYLLQHAYWVAQGSKSRSNKQKANHLALAKYLESVRAPMGSSSSPNDEKASPMDKQKDELFVHPWTGIVVNLPGEQHDGRYEEESGSRLRDELTSKGFNPVRVLTLRSNDLGHSGKAIVEFNRDWSGFNNAISFEKYFETSHHGKKDWYARKSRGPNLYGWVAREDDYDYEGIVGNHLRKNGDLKTIAVIVSEEGFKTDELVENLATTIEDKDRHLKEYEYKYNETHMFFINLMHENDQLHEKYKKEITQLQQSSRVHLEKILDEHEKLKSSLDSQRTELEKLKLDLDSQRTELEKRSIELEMREAQKESQKRKLEEEREKGLRESPSTRSLIGVRRMGELDIKPFQESCKRKYSSMKEAEEEAVVLCSTWEDYLRDPEWHPFKVIEVNNKHQEIINEEDEKLKELGELGEETYNAVITALREMNEYNRSGRYIVPELWNFKDGRKATLKEGVSFILREWKLHKHKRTI</sequence>
<evidence type="ECO:0000259" key="4">
    <source>
        <dbReference type="Pfam" id="PF03468"/>
    </source>
</evidence>
<dbReference type="Pfam" id="PF03470">
    <property type="entry name" value="zf-XS"/>
    <property type="match status" value="1"/>
</dbReference>
<feature type="domain" description="Factor of DNA methylation 1-5/IDN2" evidence="5">
    <location>
        <begin position="550"/>
        <end position="680"/>
    </location>
</feature>
<dbReference type="InterPro" id="IPR005379">
    <property type="entry name" value="FDM1-5/IDN2_XH"/>
</dbReference>
<evidence type="ECO:0000256" key="3">
    <source>
        <dbReference type="SAM" id="MobiDB-lite"/>
    </source>
</evidence>
<dbReference type="Gene3D" id="3.30.70.2890">
    <property type="entry name" value="XS domain"/>
    <property type="match status" value="1"/>
</dbReference>
<feature type="compositionally biased region" description="Basic and acidic residues" evidence="3">
    <location>
        <begin position="518"/>
        <end position="538"/>
    </location>
</feature>
<accession>A0AAP0JQR1</accession>
<dbReference type="EMBL" id="JBBNAE010000003">
    <property type="protein sequence ID" value="KAK9138486.1"/>
    <property type="molecule type" value="Genomic_DNA"/>
</dbReference>
<proteinExistence type="predicted"/>
<dbReference type="InterPro" id="IPR005380">
    <property type="entry name" value="XS_domain"/>
</dbReference>
<feature type="domain" description="Zinc finger-XS" evidence="6">
    <location>
        <begin position="200"/>
        <end position="243"/>
    </location>
</feature>
<evidence type="ECO:0000313" key="8">
    <source>
        <dbReference type="Proteomes" id="UP001417504"/>
    </source>
</evidence>
<dbReference type="InterPro" id="IPR045177">
    <property type="entry name" value="FDM1-5/IDN2"/>
</dbReference>
<dbReference type="Pfam" id="PF03468">
    <property type="entry name" value="XS"/>
    <property type="match status" value="1"/>
</dbReference>
<keyword evidence="8" id="KW-1185">Reference proteome</keyword>
<dbReference type="InterPro" id="IPR005381">
    <property type="entry name" value="Znf-XS_domain"/>
</dbReference>
<keyword evidence="2" id="KW-0943">RNA-mediated gene silencing</keyword>
<protein>
    <submittedName>
        <fullName evidence="7">Uncharacterized protein</fullName>
    </submittedName>
</protein>
<feature type="domain" description="XS" evidence="4">
    <location>
        <begin position="272"/>
        <end position="383"/>
    </location>
</feature>
<dbReference type="InterPro" id="IPR038588">
    <property type="entry name" value="XS_domain_sf"/>
</dbReference>
<dbReference type="PANTHER" id="PTHR21596">
    <property type="entry name" value="RIBONUCLEASE P SUBUNIT P38"/>
    <property type="match status" value="1"/>
</dbReference>
<evidence type="ECO:0000256" key="1">
    <source>
        <dbReference type="ARBA" id="ARBA00023054"/>
    </source>
</evidence>
<evidence type="ECO:0000256" key="2">
    <source>
        <dbReference type="ARBA" id="ARBA00023158"/>
    </source>
</evidence>
<comment type="caution">
    <text evidence="7">The sequence shown here is derived from an EMBL/GenBank/DDBJ whole genome shotgun (WGS) entry which is preliminary data.</text>
</comment>
<evidence type="ECO:0000259" key="5">
    <source>
        <dbReference type="Pfam" id="PF03469"/>
    </source>
</evidence>
<organism evidence="7 8">
    <name type="scientific">Stephania japonica</name>
    <dbReference type="NCBI Taxonomy" id="461633"/>
    <lineage>
        <taxon>Eukaryota</taxon>
        <taxon>Viridiplantae</taxon>
        <taxon>Streptophyta</taxon>
        <taxon>Embryophyta</taxon>
        <taxon>Tracheophyta</taxon>
        <taxon>Spermatophyta</taxon>
        <taxon>Magnoliopsida</taxon>
        <taxon>Ranunculales</taxon>
        <taxon>Menispermaceae</taxon>
        <taxon>Menispermoideae</taxon>
        <taxon>Cissampelideae</taxon>
        <taxon>Stephania</taxon>
    </lineage>
</organism>
<dbReference type="GO" id="GO:0080188">
    <property type="term" value="P:gene silencing by siRNA-directed DNA methylation"/>
    <property type="evidence" value="ECO:0007669"/>
    <property type="project" value="InterPro"/>
</dbReference>
<evidence type="ECO:0000313" key="7">
    <source>
        <dbReference type="EMBL" id="KAK9138486.1"/>
    </source>
</evidence>
<evidence type="ECO:0000259" key="6">
    <source>
        <dbReference type="Pfam" id="PF03470"/>
    </source>
</evidence>
<keyword evidence="1" id="KW-0175">Coiled coil</keyword>
<dbReference type="Proteomes" id="UP001417504">
    <property type="component" value="Unassembled WGS sequence"/>
</dbReference>
<dbReference type="Pfam" id="PF03469">
    <property type="entry name" value="XH"/>
    <property type="match status" value="1"/>
</dbReference>
<reference evidence="7 8" key="1">
    <citation type="submission" date="2024-01" db="EMBL/GenBank/DDBJ databases">
        <title>Genome assemblies of Stephania.</title>
        <authorList>
            <person name="Yang L."/>
        </authorList>
    </citation>
    <scope>NUCLEOTIDE SEQUENCE [LARGE SCALE GENOMIC DNA]</scope>
    <source>
        <strain evidence="7">QJT</strain>
        <tissue evidence="7">Leaf</tissue>
    </source>
</reference>